<dbReference type="GO" id="GO:0005654">
    <property type="term" value="C:nucleoplasm"/>
    <property type="evidence" value="ECO:0007669"/>
    <property type="project" value="UniProtKB-ARBA"/>
</dbReference>
<dbReference type="InterPro" id="IPR036390">
    <property type="entry name" value="WH_DNA-bd_sf"/>
</dbReference>
<dbReference type="RefSeq" id="XP_018736827.1">
    <property type="nucleotide sequence ID" value="XM_018882453.1"/>
</dbReference>
<dbReference type="Pfam" id="PF05158">
    <property type="entry name" value="RNA_pol_Rpc34"/>
    <property type="match status" value="1"/>
</dbReference>
<comment type="similarity">
    <text evidence="2 6">Belongs to the eukaryotic RPC34/RPC39 RNA polymerase subunit family.</text>
</comment>
<proteinExistence type="inferred from homology"/>
<comment type="subcellular location">
    <subcellularLocation>
        <location evidence="1 6">Nucleus</location>
    </subcellularLocation>
</comment>
<evidence type="ECO:0000313" key="7">
    <source>
        <dbReference type="EMBL" id="ANB14350.1"/>
    </source>
</evidence>
<gene>
    <name evidence="7" type="primary">RPC34</name>
    <name evidence="7" type="ORF">AWJ20_5320</name>
</gene>
<name>A0A161HFL4_9ASCO</name>
<dbReference type="InterPro" id="IPR007832">
    <property type="entry name" value="RNA_pol_Rpc34"/>
</dbReference>
<evidence type="ECO:0000256" key="3">
    <source>
        <dbReference type="ARBA" id="ARBA00022478"/>
    </source>
</evidence>
<dbReference type="GO" id="GO:0005666">
    <property type="term" value="C:RNA polymerase III complex"/>
    <property type="evidence" value="ECO:0007669"/>
    <property type="project" value="UniProtKB-UniRule"/>
</dbReference>
<organism evidence="7 8">
    <name type="scientific">Sugiyamaella lignohabitans</name>
    <dbReference type="NCBI Taxonomy" id="796027"/>
    <lineage>
        <taxon>Eukaryota</taxon>
        <taxon>Fungi</taxon>
        <taxon>Dikarya</taxon>
        <taxon>Ascomycota</taxon>
        <taxon>Saccharomycotina</taxon>
        <taxon>Dipodascomycetes</taxon>
        <taxon>Dipodascales</taxon>
        <taxon>Trichomonascaceae</taxon>
        <taxon>Sugiyamaella</taxon>
    </lineage>
</organism>
<evidence type="ECO:0000256" key="5">
    <source>
        <dbReference type="ARBA" id="ARBA00023242"/>
    </source>
</evidence>
<evidence type="ECO:0000256" key="2">
    <source>
        <dbReference type="ARBA" id="ARBA00011038"/>
    </source>
</evidence>
<reference evidence="7 8" key="1">
    <citation type="submission" date="2016-02" db="EMBL/GenBank/DDBJ databases">
        <title>Complete genome sequence and transcriptome regulation of the pentose utilising yeast Sugiyamaella lignohabitans.</title>
        <authorList>
            <person name="Bellasio M."/>
            <person name="Peymann A."/>
            <person name="Valli M."/>
            <person name="Sipitzky M."/>
            <person name="Graf A."/>
            <person name="Sauer M."/>
            <person name="Marx H."/>
            <person name="Mattanovich D."/>
        </authorList>
    </citation>
    <scope>NUCLEOTIDE SEQUENCE [LARGE SCALE GENOMIC DNA]</scope>
    <source>
        <strain evidence="7 8">CBS 10342</strain>
    </source>
</reference>
<dbReference type="PANTHER" id="PTHR12780">
    <property type="entry name" value="RNA POLYMERASE III DNA DIRECTED , 39KD SUBUNIT-RELATED"/>
    <property type="match status" value="1"/>
</dbReference>
<dbReference type="InterPro" id="IPR036388">
    <property type="entry name" value="WH-like_DNA-bd_sf"/>
</dbReference>
<dbReference type="GO" id="GO:0006383">
    <property type="term" value="P:transcription by RNA polymerase III"/>
    <property type="evidence" value="ECO:0007669"/>
    <property type="project" value="UniProtKB-UniRule"/>
</dbReference>
<protein>
    <recommendedName>
        <fullName evidence="6">DNA-directed RNA polymerase III subunit RPC6</fullName>
        <shortName evidence="6">RNA polymerase III subunit C6</shortName>
    </recommendedName>
</protein>
<dbReference type="SUPFAM" id="SSF46785">
    <property type="entry name" value="Winged helix' DNA-binding domain"/>
    <property type="match status" value="1"/>
</dbReference>
<keyword evidence="4 6" id="KW-0804">Transcription</keyword>
<evidence type="ECO:0000256" key="6">
    <source>
        <dbReference type="PIRNR" id="PIRNR028763"/>
    </source>
</evidence>
<dbReference type="AlphaFoldDB" id="A0A161HFL4"/>
<dbReference type="Proteomes" id="UP000189580">
    <property type="component" value="Chromosome d"/>
</dbReference>
<evidence type="ECO:0000256" key="1">
    <source>
        <dbReference type="ARBA" id="ARBA00004123"/>
    </source>
</evidence>
<dbReference type="InterPro" id="IPR016049">
    <property type="entry name" value="RNA_pol_Rpc34-like"/>
</dbReference>
<comment type="function">
    <text evidence="6">DNA-dependent RNA polymerase catalyzes the transcription of DNA into RNA using the four ribonucleoside triphosphates as substrates. Specific peripheric component of RNA polymerase III which synthesizes small RNAs, such as 5S rRNA and tRNAs.</text>
</comment>
<keyword evidence="5 6" id="KW-0539">Nucleus</keyword>
<dbReference type="OrthoDB" id="613763at2759"/>
<accession>A0A161HFL4</accession>
<evidence type="ECO:0000313" key="8">
    <source>
        <dbReference type="Proteomes" id="UP000189580"/>
    </source>
</evidence>
<keyword evidence="8" id="KW-1185">Reference proteome</keyword>
<sequence length="266" mass="30030">MIKLAQDSQGLCFQAVSVEDAQKVKNMTSDEAMVYSYIETAGREGIWTKTIKMRTNLHQSIVLRCLKSLENQRYIKAIKSVKYPTRKIYMLASLQPSVEVTGGPWFTDSELDSEFIENLLNITWRYVVSLTFPRAFEQDNFADKQGPQQATYPASYKGYPSVTQIHKFVTDSGITNVELGVSDIRALCEVLVYDDRLERRDAGFSYKATWQSVVAFGGGFEGDELDDALDGFTESPCGRCPVVDHCGRDGPVNAEECVYYDEWLIN</sequence>
<dbReference type="FunFam" id="1.10.10.10:FF:000116">
    <property type="entry name" value="DNA-directed RNA polymerase III subunit RPC6"/>
    <property type="match status" value="1"/>
</dbReference>
<dbReference type="EMBL" id="CP014502">
    <property type="protein sequence ID" value="ANB14350.1"/>
    <property type="molecule type" value="Genomic_DNA"/>
</dbReference>
<dbReference type="KEGG" id="slb:AWJ20_5320"/>
<dbReference type="Gene3D" id="1.10.10.10">
    <property type="entry name" value="Winged helix-like DNA-binding domain superfamily/Winged helix DNA-binding domain"/>
    <property type="match status" value="1"/>
</dbReference>
<dbReference type="PIRSF" id="PIRSF028763">
    <property type="entry name" value="RNA_pol_Rpc34"/>
    <property type="match status" value="1"/>
</dbReference>
<dbReference type="GO" id="GO:0005737">
    <property type="term" value="C:cytoplasm"/>
    <property type="evidence" value="ECO:0007669"/>
    <property type="project" value="UniProtKB-ARBA"/>
</dbReference>
<evidence type="ECO:0000256" key="4">
    <source>
        <dbReference type="ARBA" id="ARBA00023163"/>
    </source>
</evidence>
<keyword evidence="3 6" id="KW-0240">DNA-directed RNA polymerase</keyword>
<dbReference type="GeneID" id="30037549"/>